<evidence type="ECO:0000313" key="2">
    <source>
        <dbReference type="Proteomes" id="UP000314294"/>
    </source>
</evidence>
<dbReference type="EMBL" id="SRLO01001697">
    <property type="protein sequence ID" value="TNN35858.1"/>
    <property type="molecule type" value="Genomic_DNA"/>
</dbReference>
<comment type="caution">
    <text evidence="1">The sequence shown here is derived from an EMBL/GenBank/DDBJ whole genome shotgun (WGS) entry which is preliminary data.</text>
</comment>
<accession>A0A4Z2F451</accession>
<dbReference type="AlphaFoldDB" id="A0A4Z2F451"/>
<gene>
    <name evidence="1" type="ORF">EYF80_053978</name>
</gene>
<name>A0A4Z2F451_9TELE</name>
<evidence type="ECO:0000313" key="1">
    <source>
        <dbReference type="EMBL" id="TNN35858.1"/>
    </source>
</evidence>
<protein>
    <submittedName>
        <fullName evidence="1">Uncharacterized protein</fullName>
    </submittedName>
</protein>
<keyword evidence="2" id="KW-1185">Reference proteome</keyword>
<proteinExistence type="predicted"/>
<dbReference type="Proteomes" id="UP000314294">
    <property type="component" value="Unassembled WGS sequence"/>
</dbReference>
<reference evidence="1 2" key="1">
    <citation type="submission" date="2019-03" db="EMBL/GenBank/DDBJ databases">
        <title>First draft genome of Liparis tanakae, snailfish: a comprehensive survey of snailfish specific genes.</title>
        <authorList>
            <person name="Kim W."/>
            <person name="Song I."/>
            <person name="Jeong J.-H."/>
            <person name="Kim D."/>
            <person name="Kim S."/>
            <person name="Ryu S."/>
            <person name="Song J.Y."/>
            <person name="Lee S.K."/>
        </authorList>
    </citation>
    <scope>NUCLEOTIDE SEQUENCE [LARGE SCALE GENOMIC DNA]</scope>
    <source>
        <tissue evidence="1">Muscle</tissue>
    </source>
</reference>
<organism evidence="1 2">
    <name type="scientific">Liparis tanakae</name>
    <name type="common">Tanaka's snailfish</name>
    <dbReference type="NCBI Taxonomy" id="230148"/>
    <lineage>
        <taxon>Eukaryota</taxon>
        <taxon>Metazoa</taxon>
        <taxon>Chordata</taxon>
        <taxon>Craniata</taxon>
        <taxon>Vertebrata</taxon>
        <taxon>Euteleostomi</taxon>
        <taxon>Actinopterygii</taxon>
        <taxon>Neopterygii</taxon>
        <taxon>Teleostei</taxon>
        <taxon>Neoteleostei</taxon>
        <taxon>Acanthomorphata</taxon>
        <taxon>Eupercaria</taxon>
        <taxon>Perciformes</taxon>
        <taxon>Cottioidei</taxon>
        <taxon>Cottales</taxon>
        <taxon>Liparidae</taxon>
        <taxon>Liparis</taxon>
    </lineage>
</organism>
<sequence>MPKLNDSSSSSFMLSGSICCSWNSPCPLALQTNPNHYDSEYKLTLYHRSLLVGLMTRSVHGAKRHQRDLTACLRAVSPAHACRSVHGAARAHRDLTACLRAVSPAHACRSVHGAARAHCNLNPKVTDFFPMHVNAL</sequence>